<dbReference type="Gene3D" id="3.30.70.330">
    <property type="match status" value="2"/>
</dbReference>
<accession>A0ABR4PZ18</accession>
<dbReference type="EMBL" id="JAKROA010000043">
    <property type="protein sequence ID" value="KAL5102646.1"/>
    <property type="molecule type" value="Genomic_DNA"/>
</dbReference>
<gene>
    <name evidence="6" type="ORF">TcWFU_007334</name>
</gene>
<keyword evidence="7" id="KW-1185">Reference proteome</keyword>
<dbReference type="InterPro" id="IPR000504">
    <property type="entry name" value="RRM_dom"/>
</dbReference>
<evidence type="ECO:0000256" key="3">
    <source>
        <dbReference type="PROSITE-ProRule" id="PRU00176"/>
    </source>
</evidence>
<organism evidence="6 7">
    <name type="scientific">Taenia crassiceps</name>
    <dbReference type="NCBI Taxonomy" id="6207"/>
    <lineage>
        <taxon>Eukaryota</taxon>
        <taxon>Metazoa</taxon>
        <taxon>Spiralia</taxon>
        <taxon>Lophotrochozoa</taxon>
        <taxon>Platyhelminthes</taxon>
        <taxon>Cestoda</taxon>
        <taxon>Eucestoda</taxon>
        <taxon>Cyclophyllidea</taxon>
        <taxon>Taeniidae</taxon>
        <taxon>Taenia</taxon>
    </lineage>
</organism>
<dbReference type="InterPro" id="IPR012677">
    <property type="entry name" value="Nucleotide-bd_a/b_plait_sf"/>
</dbReference>
<dbReference type="SUPFAM" id="SSF54928">
    <property type="entry name" value="RNA-binding domain, RBD"/>
    <property type="match status" value="1"/>
</dbReference>
<evidence type="ECO:0000256" key="1">
    <source>
        <dbReference type="ARBA" id="ARBA00022737"/>
    </source>
</evidence>
<evidence type="ECO:0000313" key="7">
    <source>
        <dbReference type="Proteomes" id="UP001651158"/>
    </source>
</evidence>
<dbReference type="InterPro" id="IPR050666">
    <property type="entry name" value="ESRP"/>
</dbReference>
<name>A0ABR4PZ18_9CEST</name>
<dbReference type="PANTHER" id="PTHR13976">
    <property type="entry name" value="HETEROGENEOUS NUCLEAR RIBONUCLEOPROTEIN-RELATED"/>
    <property type="match status" value="1"/>
</dbReference>
<reference evidence="6 7" key="1">
    <citation type="journal article" date="2022" name="Front. Cell. Infect. Microbiol.">
        <title>The Genomes of Two Strains of Taenia crassiceps the Animal Model for the Study of Human Cysticercosis.</title>
        <authorList>
            <person name="Bobes R.J."/>
            <person name="Estrada K."/>
            <person name="Rios-Valencia D.G."/>
            <person name="Calderon-Gallegos A."/>
            <person name="de la Torre P."/>
            <person name="Carrero J.C."/>
            <person name="Sanchez-Flores A."/>
            <person name="Laclette J.P."/>
        </authorList>
    </citation>
    <scope>NUCLEOTIDE SEQUENCE [LARGE SCALE GENOMIC DNA]</scope>
    <source>
        <strain evidence="6">WFUcys</strain>
    </source>
</reference>
<dbReference type="PROSITE" id="PS50102">
    <property type="entry name" value="RRM"/>
    <property type="match status" value="1"/>
</dbReference>
<dbReference type="Proteomes" id="UP001651158">
    <property type="component" value="Unassembled WGS sequence"/>
</dbReference>
<evidence type="ECO:0000256" key="2">
    <source>
        <dbReference type="ARBA" id="ARBA00022884"/>
    </source>
</evidence>
<keyword evidence="2 3" id="KW-0694">RNA-binding</keyword>
<keyword evidence="1" id="KW-0677">Repeat</keyword>
<evidence type="ECO:0000259" key="5">
    <source>
        <dbReference type="PROSITE" id="PS50102"/>
    </source>
</evidence>
<protein>
    <submittedName>
        <fullName evidence="6">RNA-binding protein fusilli</fullName>
    </submittedName>
</protein>
<dbReference type="InterPro" id="IPR035979">
    <property type="entry name" value="RBD_domain_sf"/>
</dbReference>
<feature type="compositionally biased region" description="Acidic residues" evidence="4">
    <location>
        <begin position="52"/>
        <end position="64"/>
    </location>
</feature>
<feature type="domain" description="RRM" evidence="5">
    <location>
        <begin position="200"/>
        <end position="284"/>
    </location>
</feature>
<sequence>MRGLPYLVSTEEIGPPDIHSGTAHVVPEDCLPTKGETNSPPQAHYQRHAKEADDDEHADEPEGGMEERDRLFAKAGCQVQFDREGILFVNRRDGRATGDAFVMFATDAEAERALKNHRQHIGNRYIELFRSTPAEVNQTGSLLEIQNPSVYAGAPKGLLMPSPTFPMPLLNVPLLALSTPTSLGSLLPGASGPSHMPTGHLLRMRGMPPGTTVNDILNFLGVYWQAVNLHGIHLIYTATGEPSGEAFVRFISEQAVQMVMANKQGQSITNAATGVQTKVQLSRTTSAELLDFVSYPAAQPTLSWDNTLPPPSKSTLIFSVSQEFEQDCQRSECNEIFGFAD</sequence>
<evidence type="ECO:0000256" key="4">
    <source>
        <dbReference type="SAM" id="MobiDB-lite"/>
    </source>
</evidence>
<evidence type="ECO:0000313" key="6">
    <source>
        <dbReference type="EMBL" id="KAL5102646.1"/>
    </source>
</evidence>
<proteinExistence type="predicted"/>
<comment type="caution">
    <text evidence="6">The sequence shown here is derived from an EMBL/GenBank/DDBJ whole genome shotgun (WGS) entry which is preliminary data.</text>
</comment>
<feature type="region of interest" description="Disordered" evidence="4">
    <location>
        <begin position="1"/>
        <end position="65"/>
    </location>
</feature>